<accession>A0A1L9RYT2</accession>
<dbReference type="InterPro" id="IPR010730">
    <property type="entry name" value="HET"/>
</dbReference>
<dbReference type="Pfam" id="PF26640">
    <property type="entry name" value="DUF8212"/>
    <property type="match status" value="1"/>
</dbReference>
<reference evidence="4" key="1">
    <citation type="journal article" date="2017" name="Genome Biol.">
        <title>Comparative genomics reveals high biological diversity and specific adaptations in the industrially and medically important fungal genus Aspergillus.</title>
        <authorList>
            <person name="de Vries R.P."/>
            <person name="Riley R."/>
            <person name="Wiebenga A."/>
            <person name="Aguilar-Osorio G."/>
            <person name="Amillis S."/>
            <person name="Uchima C.A."/>
            <person name="Anderluh G."/>
            <person name="Asadollahi M."/>
            <person name="Askin M."/>
            <person name="Barry K."/>
            <person name="Battaglia E."/>
            <person name="Bayram O."/>
            <person name="Benocci T."/>
            <person name="Braus-Stromeyer S.A."/>
            <person name="Caldana C."/>
            <person name="Canovas D."/>
            <person name="Cerqueira G.C."/>
            <person name="Chen F."/>
            <person name="Chen W."/>
            <person name="Choi C."/>
            <person name="Clum A."/>
            <person name="Dos Santos R.A."/>
            <person name="Damasio A.R."/>
            <person name="Diallinas G."/>
            <person name="Emri T."/>
            <person name="Fekete E."/>
            <person name="Flipphi M."/>
            <person name="Freyberg S."/>
            <person name="Gallo A."/>
            <person name="Gournas C."/>
            <person name="Habgood R."/>
            <person name="Hainaut M."/>
            <person name="Harispe M.L."/>
            <person name="Henrissat B."/>
            <person name="Hilden K.S."/>
            <person name="Hope R."/>
            <person name="Hossain A."/>
            <person name="Karabika E."/>
            <person name="Karaffa L."/>
            <person name="Karanyi Z."/>
            <person name="Krasevec N."/>
            <person name="Kuo A."/>
            <person name="Kusch H."/>
            <person name="LaButti K."/>
            <person name="Lagendijk E.L."/>
            <person name="Lapidus A."/>
            <person name="Levasseur A."/>
            <person name="Lindquist E."/>
            <person name="Lipzen A."/>
            <person name="Logrieco A.F."/>
            <person name="MacCabe A."/>
            <person name="Maekelae M.R."/>
            <person name="Malavazi I."/>
            <person name="Melin P."/>
            <person name="Meyer V."/>
            <person name="Mielnichuk N."/>
            <person name="Miskei M."/>
            <person name="Molnar A.P."/>
            <person name="Mule G."/>
            <person name="Ngan C.Y."/>
            <person name="Orejas M."/>
            <person name="Orosz E."/>
            <person name="Ouedraogo J.P."/>
            <person name="Overkamp K.M."/>
            <person name="Park H.-S."/>
            <person name="Perrone G."/>
            <person name="Piumi F."/>
            <person name="Punt P.J."/>
            <person name="Ram A.F."/>
            <person name="Ramon A."/>
            <person name="Rauscher S."/>
            <person name="Record E."/>
            <person name="Riano-Pachon D.M."/>
            <person name="Robert V."/>
            <person name="Roehrig J."/>
            <person name="Ruller R."/>
            <person name="Salamov A."/>
            <person name="Salih N.S."/>
            <person name="Samson R.A."/>
            <person name="Sandor E."/>
            <person name="Sanguinetti M."/>
            <person name="Schuetze T."/>
            <person name="Sepcic K."/>
            <person name="Shelest E."/>
            <person name="Sherlock G."/>
            <person name="Sophianopoulou V."/>
            <person name="Squina F.M."/>
            <person name="Sun H."/>
            <person name="Susca A."/>
            <person name="Todd R.B."/>
            <person name="Tsang A."/>
            <person name="Unkles S.E."/>
            <person name="van de Wiele N."/>
            <person name="van Rossen-Uffink D."/>
            <person name="Oliveira J.V."/>
            <person name="Vesth T.C."/>
            <person name="Visser J."/>
            <person name="Yu J.-H."/>
            <person name="Zhou M."/>
            <person name="Andersen M.R."/>
            <person name="Archer D.B."/>
            <person name="Baker S.E."/>
            <person name="Benoit I."/>
            <person name="Brakhage A.A."/>
            <person name="Braus G.H."/>
            <person name="Fischer R."/>
            <person name="Frisvad J.C."/>
            <person name="Goldman G.H."/>
            <person name="Houbraken J."/>
            <person name="Oakley B."/>
            <person name="Pocsi I."/>
            <person name="Scazzocchio C."/>
            <person name="Seiboth B."/>
            <person name="vanKuyk P.A."/>
            <person name="Wortman J."/>
            <person name="Dyer P.S."/>
            <person name="Grigoriev I.V."/>
        </authorList>
    </citation>
    <scope>NUCLEOTIDE SEQUENCE [LARGE SCALE GENOMIC DNA]</scope>
    <source>
        <strain evidence="4">DTO 134E9</strain>
    </source>
</reference>
<evidence type="ECO:0000313" key="3">
    <source>
        <dbReference type="EMBL" id="OJJ40126.1"/>
    </source>
</evidence>
<dbReference type="Pfam" id="PF06985">
    <property type="entry name" value="HET"/>
    <property type="match status" value="1"/>
</dbReference>
<dbReference type="PANTHER" id="PTHR10622">
    <property type="entry name" value="HET DOMAIN-CONTAINING PROTEIN"/>
    <property type="match status" value="1"/>
</dbReference>
<dbReference type="STRING" id="1073089.A0A1L9RYT2"/>
<dbReference type="GeneID" id="63749641"/>
<evidence type="ECO:0000259" key="1">
    <source>
        <dbReference type="Pfam" id="PF06985"/>
    </source>
</evidence>
<dbReference type="OrthoDB" id="674604at2759"/>
<dbReference type="VEuPathDB" id="FungiDB:ASPWEDRAFT_33451"/>
<organism evidence="3 4">
    <name type="scientific">Aspergillus wentii DTO 134E9</name>
    <dbReference type="NCBI Taxonomy" id="1073089"/>
    <lineage>
        <taxon>Eukaryota</taxon>
        <taxon>Fungi</taxon>
        <taxon>Dikarya</taxon>
        <taxon>Ascomycota</taxon>
        <taxon>Pezizomycotina</taxon>
        <taxon>Eurotiomycetes</taxon>
        <taxon>Eurotiomycetidae</taxon>
        <taxon>Eurotiales</taxon>
        <taxon>Aspergillaceae</taxon>
        <taxon>Aspergillus</taxon>
        <taxon>Aspergillus subgen. Cremei</taxon>
    </lineage>
</organism>
<dbReference type="RefSeq" id="XP_040693802.1">
    <property type="nucleotide sequence ID" value="XM_040833793.1"/>
</dbReference>
<proteinExistence type="predicted"/>
<dbReference type="EMBL" id="KV878209">
    <property type="protein sequence ID" value="OJJ40126.1"/>
    <property type="molecule type" value="Genomic_DNA"/>
</dbReference>
<dbReference type="PANTHER" id="PTHR10622:SF10">
    <property type="entry name" value="HET DOMAIN-CONTAINING PROTEIN"/>
    <property type="match status" value="1"/>
</dbReference>
<keyword evidence="4" id="KW-1185">Reference proteome</keyword>
<name>A0A1L9RYT2_ASPWE</name>
<protein>
    <submittedName>
        <fullName evidence="3">Uncharacterized protein</fullName>
    </submittedName>
</protein>
<dbReference type="Proteomes" id="UP000184383">
    <property type="component" value="Unassembled WGS sequence"/>
</dbReference>
<dbReference type="InterPro" id="IPR058525">
    <property type="entry name" value="DUF8212"/>
</dbReference>
<evidence type="ECO:0000259" key="2">
    <source>
        <dbReference type="Pfam" id="PF26640"/>
    </source>
</evidence>
<sequence length="546" mass="61731">MRLLKVSDRELVDFLSDSIPPYAILSHTWNKNEVIYEDIVNGTAKSKASYSKVEGAADQAASDNLEYVWIDNCCIDKSSSAELSEALNSMYAWYQDATICYAYLSDVPSDVDIKDPNSGFARSRWFTRGFTLQELLAPKEVIFFSAEWKVIGKKTELYEILCAITGIGIQYLRHKLPLSSASVANRMSWAANRRTSRLEDVAYCLLGIFNINMPLLYGERDRAFLRLQEEIMRQSDDQSIFAWRDPDADSNTLHGLLATSPKKFALCGDMIPYANWEVLPPYSMTNRGLQIDFHLKKCPNEEDIYIAALNCPMPPLYKGGSFLGLFLKKLSTGDEQYARVKIHEFSSVQNQRGSLKTIFVRQTIHNASAVGHGVFPYHVAHLRKGPRPLAVAKRKDLSEAVRVILPRPSRQIHHFKSTLGRPGPTPDFIYESEKARKDWLPDNFPYEIFLPKGARKIAGAVLFEGGINKKQVCVMLGSMDGFDIGFDAIKPPRDFNLQKPPSHVLALLQQHFHPKQVGTEFFLEQSHVTVHVSHGSTMVSSTTWWI</sequence>
<feature type="domain" description="DUF8212" evidence="2">
    <location>
        <begin position="222"/>
        <end position="256"/>
    </location>
</feature>
<gene>
    <name evidence="3" type="ORF">ASPWEDRAFT_33451</name>
</gene>
<evidence type="ECO:0000313" key="4">
    <source>
        <dbReference type="Proteomes" id="UP000184383"/>
    </source>
</evidence>
<feature type="domain" description="Heterokaryon incompatibility" evidence="1">
    <location>
        <begin position="22"/>
        <end position="108"/>
    </location>
</feature>
<dbReference type="AlphaFoldDB" id="A0A1L9RYT2"/>